<evidence type="ECO:0000313" key="13">
    <source>
        <dbReference type="EMBL" id="KAF2152694.1"/>
    </source>
</evidence>
<evidence type="ECO:0000313" key="14">
    <source>
        <dbReference type="Proteomes" id="UP000799439"/>
    </source>
</evidence>
<evidence type="ECO:0000256" key="5">
    <source>
        <dbReference type="ARBA" id="ARBA00022692"/>
    </source>
</evidence>
<evidence type="ECO:0000256" key="8">
    <source>
        <dbReference type="ARBA" id="ARBA00022989"/>
    </source>
</evidence>
<dbReference type="SUPFAM" id="SSF81514">
    <property type="entry name" value="Subunit X (non-heme 7 kDa protein) of cytochrome bc1 complex (Ubiquinol-cytochrome c reductase)"/>
    <property type="match status" value="1"/>
</dbReference>
<name>A0A9P4J104_9PEZI</name>
<evidence type="ECO:0000256" key="3">
    <source>
        <dbReference type="ARBA" id="ARBA00022448"/>
    </source>
</evidence>
<gene>
    <name evidence="13" type="ORF">K461DRAFT_321664</name>
</gene>
<dbReference type="InterPro" id="IPR036656">
    <property type="entry name" value="QCR9_sf"/>
</dbReference>
<dbReference type="Gene3D" id="1.20.5.260">
    <property type="entry name" value="Cytochrome b-c1 complex subunit 9"/>
    <property type="match status" value="1"/>
</dbReference>
<dbReference type="InterPro" id="IPR008027">
    <property type="entry name" value="QCR9"/>
</dbReference>
<sequence length="71" mass="8286">MSSALSSVYNTIFKRNYVFLSTVFVSAFACELAFDNVSNTIWDSINRGRQWKDIKYRYVTKPESDDDDDDE</sequence>
<keyword evidence="10" id="KW-0472">Membrane</keyword>
<keyword evidence="3 12" id="KW-0813">Transport</keyword>
<dbReference type="GO" id="GO:0005743">
    <property type="term" value="C:mitochondrial inner membrane"/>
    <property type="evidence" value="ECO:0007669"/>
    <property type="project" value="UniProtKB-SubCell"/>
</dbReference>
<dbReference type="EMBL" id="ML996086">
    <property type="protein sequence ID" value="KAF2152694.1"/>
    <property type="molecule type" value="Genomic_DNA"/>
</dbReference>
<evidence type="ECO:0000256" key="4">
    <source>
        <dbReference type="ARBA" id="ARBA00022660"/>
    </source>
</evidence>
<evidence type="ECO:0000256" key="2">
    <source>
        <dbReference type="ARBA" id="ARBA00007856"/>
    </source>
</evidence>
<protein>
    <recommendedName>
        <fullName evidence="11 12">Complex III subunit 9</fullName>
    </recommendedName>
</protein>
<comment type="similarity">
    <text evidence="2 12">Belongs to the UQCR10/QCR9 family.</text>
</comment>
<evidence type="ECO:0000256" key="7">
    <source>
        <dbReference type="ARBA" id="ARBA00022982"/>
    </source>
</evidence>
<evidence type="ECO:0000256" key="12">
    <source>
        <dbReference type="RuleBase" id="RU368056"/>
    </source>
</evidence>
<keyword evidence="4 12" id="KW-0679">Respiratory chain</keyword>
<evidence type="ECO:0000256" key="6">
    <source>
        <dbReference type="ARBA" id="ARBA00022792"/>
    </source>
</evidence>
<dbReference type="GO" id="GO:0045275">
    <property type="term" value="C:respiratory chain complex III"/>
    <property type="evidence" value="ECO:0007669"/>
    <property type="project" value="UniProtKB-UniRule"/>
</dbReference>
<keyword evidence="6 12" id="KW-0999">Mitochondrion inner membrane</keyword>
<organism evidence="13 14">
    <name type="scientific">Myriangium duriaei CBS 260.36</name>
    <dbReference type="NCBI Taxonomy" id="1168546"/>
    <lineage>
        <taxon>Eukaryota</taxon>
        <taxon>Fungi</taxon>
        <taxon>Dikarya</taxon>
        <taxon>Ascomycota</taxon>
        <taxon>Pezizomycotina</taxon>
        <taxon>Dothideomycetes</taxon>
        <taxon>Dothideomycetidae</taxon>
        <taxon>Myriangiales</taxon>
        <taxon>Myriangiaceae</taxon>
        <taxon>Myriangium</taxon>
    </lineage>
</organism>
<keyword evidence="9 12" id="KW-0496">Mitochondrion</keyword>
<comment type="subunit">
    <text evidence="12">Component of the ubiquinol-cytochrome c oxidoreductase (cytochrome b-c1 complex, complex III, CIII), a multisubunit enzyme composed of 3 respiratory subunits cytochrome b, cytochrome c1 and Rieske protein, 2 core protein subunits, and additional low-molecular weight protein subunits.</text>
</comment>
<reference evidence="13" key="1">
    <citation type="journal article" date="2020" name="Stud. Mycol.">
        <title>101 Dothideomycetes genomes: a test case for predicting lifestyles and emergence of pathogens.</title>
        <authorList>
            <person name="Haridas S."/>
            <person name="Albert R."/>
            <person name="Binder M."/>
            <person name="Bloem J."/>
            <person name="Labutti K."/>
            <person name="Salamov A."/>
            <person name="Andreopoulos B."/>
            <person name="Baker S."/>
            <person name="Barry K."/>
            <person name="Bills G."/>
            <person name="Bluhm B."/>
            <person name="Cannon C."/>
            <person name="Castanera R."/>
            <person name="Culley D."/>
            <person name="Daum C."/>
            <person name="Ezra D."/>
            <person name="Gonzalez J."/>
            <person name="Henrissat B."/>
            <person name="Kuo A."/>
            <person name="Liang C."/>
            <person name="Lipzen A."/>
            <person name="Lutzoni F."/>
            <person name="Magnuson J."/>
            <person name="Mondo S."/>
            <person name="Nolan M."/>
            <person name="Ohm R."/>
            <person name="Pangilinan J."/>
            <person name="Park H.-J."/>
            <person name="Ramirez L."/>
            <person name="Alfaro M."/>
            <person name="Sun H."/>
            <person name="Tritt A."/>
            <person name="Yoshinaga Y."/>
            <person name="Zwiers L.-H."/>
            <person name="Turgeon B."/>
            <person name="Goodwin S."/>
            <person name="Spatafora J."/>
            <person name="Crous P."/>
            <person name="Grigoriev I."/>
        </authorList>
    </citation>
    <scope>NUCLEOTIDE SEQUENCE</scope>
    <source>
        <strain evidence="13">CBS 260.36</strain>
    </source>
</reference>
<comment type="function">
    <text evidence="12">Component of the ubiquinol-cytochrome c oxidoreductase, a multisubunit transmembrane complex that is part of the mitochondrial electron transport chain which drives oxidative phosphorylation. The complex plays an important role in the uptake of multiple carbon sources present in different host niches.</text>
</comment>
<evidence type="ECO:0000256" key="1">
    <source>
        <dbReference type="ARBA" id="ARBA00004434"/>
    </source>
</evidence>
<keyword evidence="5" id="KW-0812">Transmembrane</keyword>
<dbReference type="FunFam" id="1.20.5.260:FF:000001">
    <property type="entry name" value="Cytochrome b-c1 complex subunit 9"/>
    <property type="match status" value="1"/>
</dbReference>
<dbReference type="PANTHER" id="PTHR12980">
    <property type="entry name" value="UBIQUINOL-CYTOCHROME C REDUCTASE COMPLEX, SUBUNIT X"/>
    <property type="match status" value="1"/>
</dbReference>
<dbReference type="AlphaFoldDB" id="A0A9P4J104"/>
<dbReference type="Proteomes" id="UP000799439">
    <property type="component" value="Unassembled WGS sequence"/>
</dbReference>
<proteinExistence type="inferred from homology"/>
<evidence type="ECO:0000256" key="9">
    <source>
        <dbReference type="ARBA" id="ARBA00023128"/>
    </source>
</evidence>
<dbReference type="PANTHER" id="PTHR12980:SF0">
    <property type="entry name" value="CYTOCHROME B-C1 COMPLEX SUBUNIT 9"/>
    <property type="match status" value="1"/>
</dbReference>
<keyword evidence="7 12" id="KW-0249">Electron transport</keyword>
<keyword evidence="8" id="KW-1133">Transmembrane helix</keyword>
<keyword evidence="14" id="KW-1185">Reference proteome</keyword>
<accession>A0A9P4J104</accession>
<comment type="caution">
    <text evidence="13">The sequence shown here is derived from an EMBL/GenBank/DDBJ whole genome shotgun (WGS) entry which is preliminary data.</text>
</comment>
<comment type="subcellular location">
    <subcellularLocation>
        <location evidence="1 12">Mitochondrion inner membrane</location>
        <topology evidence="1 12">Single-pass membrane protein</topology>
    </subcellularLocation>
</comment>
<dbReference type="OrthoDB" id="44067at2759"/>
<dbReference type="Pfam" id="PF05365">
    <property type="entry name" value="UCR_UQCRX_QCR9"/>
    <property type="match status" value="1"/>
</dbReference>
<evidence type="ECO:0000256" key="11">
    <source>
        <dbReference type="ARBA" id="ARBA00044247"/>
    </source>
</evidence>
<evidence type="ECO:0000256" key="10">
    <source>
        <dbReference type="ARBA" id="ARBA00023136"/>
    </source>
</evidence>
<dbReference type="GO" id="GO:0006122">
    <property type="term" value="P:mitochondrial electron transport, ubiquinol to cytochrome c"/>
    <property type="evidence" value="ECO:0007669"/>
    <property type="project" value="UniProtKB-UniRule"/>
</dbReference>